<evidence type="ECO:0000259" key="3">
    <source>
        <dbReference type="PROSITE" id="PS51186"/>
    </source>
</evidence>
<dbReference type="PANTHER" id="PTHR10908:SF0">
    <property type="entry name" value="SEROTONIN N-ACETYLTRANSFERASE"/>
    <property type="match status" value="1"/>
</dbReference>
<name>A0A0V1Q5H6_9ASCO</name>
<dbReference type="GO" id="GO:0005737">
    <property type="term" value="C:cytoplasm"/>
    <property type="evidence" value="ECO:0007669"/>
    <property type="project" value="TreeGrafter"/>
</dbReference>
<dbReference type="PANTHER" id="PTHR10908">
    <property type="entry name" value="SEROTONIN N-ACETYLTRANSFERASE"/>
    <property type="match status" value="1"/>
</dbReference>
<keyword evidence="5" id="KW-1185">Reference proteome</keyword>
<evidence type="ECO:0000313" key="4">
    <source>
        <dbReference type="EMBL" id="KSA03730.1"/>
    </source>
</evidence>
<keyword evidence="2" id="KW-0012">Acyltransferase</keyword>
<reference evidence="4 5" key="1">
    <citation type="submission" date="2015-11" db="EMBL/GenBank/DDBJ databases">
        <title>The genome of Debaryomyces fabryi.</title>
        <authorList>
            <person name="Tafer H."/>
            <person name="Lopandic K."/>
        </authorList>
    </citation>
    <scope>NUCLEOTIDE SEQUENCE [LARGE SCALE GENOMIC DNA]</scope>
    <source>
        <strain evidence="4 5">CBS 789</strain>
    </source>
</reference>
<dbReference type="SUPFAM" id="SSF55729">
    <property type="entry name" value="Acyl-CoA N-acyltransferases (Nat)"/>
    <property type="match status" value="1"/>
</dbReference>
<feature type="domain" description="N-acetyltransferase" evidence="3">
    <location>
        <begin position="8"/>
        <end position="216"/>
    </location>
</feature>
<keyword evidence="1" id="KW-0808">Transferase</keyword>
<dbReference type="Proteomes" id="UP000054251">
    <property type="component" value="Unassembled WGS sequence"/>
</dbReference>
<evidence type="ECO:0000256" key="2">
    <source>
        <dbReference type="ARBA" id="ARBA00023315"/>
    </source>
</evidence>
<protein>
    <recommendedName>
        <fullName evidence="3">N-acetyltransferase domain-containing protein</fullName>
    </recommendedName>
</protein>
<dbReference type="Gene3D" id="3.40.630.30">
    <property type="match status" value="1"/>
</dbReference>
<dbReference type="OrthoDB" id="30840at2759"/>
<dbReference type="RefSeq" id="XP_015469832.1">
    <property type="nucleotide sequence ID" value="XM_015609372.1"/>
</dbReference>
<dbReference type="PROSITE" id="PS51186">
    <property type="entry name" value="GNAT"/>
    <property type="match status" value="1"/>
</dbReference>
<evidence type="ECO:0000256" key="1">
    <source>
        <dbReference type="ARBA" id="ARBA00022679"/>
    </source>
</evidence>
<dbReference type="AlphaFoldDB" id="A0A0V1Q5H6"/>
<dbReference type="InterPro" id="IPR000182">
    <property type="entry name" value="GNAT_dom"/>
</dbReference>
<comment type="caution">
    <text evidence="4">The sequence shown here is derived from an EMBL/GenBank/DDBJ whole genome shotgun (WGS) entry which is preliminary data.</text>
</comment>
<dbReference type="InterPro" id="IPR051635">
    <property type="entry name" value="SNAT-like"/>
</dbReference>
<evidence type="ECO:0000313" key="5">
    <source>
        <dbReference type="Proteomes" id="UP000054251"/>
    </source>
</evidence>
<dbReference type="InterPro" id="IPR016181">
    <property type="entry name" value="Acyl_CoA_acyltransferase"/>
</dbReference>
<organism evidence="4 5">
    <name type="scientific">Debaryomyces fabryi</name>
    <dbReference type="NCBI Taxonomy" id="58627"/>
    <lineage>
        <taxon>Eukaryota</taxon>
        <taxon>Fungi</taxon>
        <taxon>Dikarya</taxon>
        <taxon>Ascomycota</taxon>
        <taxon>Saccharomycotina</taxon>
        <taxon>Pichiomycetes</taxon>
        <taxon>Debaryomycetaceae</taxon>
        <taxon>Debaryomyces</taxon>
    </lineage>
</organism>
<dbReference type="Pfam" id="PF13673">
    <property type="entry name" value="Acetyltransf_10"/>
    <property type="match status" value="1"/>
</dbReference>
<sequence>MSDFPPNLSIRPLTIEDLDQCVRLENRGFSESERCSPEKFKYRLTTCPELCSGLFIREYIPKYNAINLPEVAKQKEKEIAPEETEDENLDELPYESSVVQETLIGHIIATKTYSSTITESSMEVSSSEDPTAGHFEHSRFIGIHALVIDPEWQGKNLGTLLMHDYIQKLSNQDLGDKVIIIAHKELVPFYEKIGFHNLGESECKFANTKWFDLAIDLVPEQDD</sequence>
<gene>
    <name evidence="4" type="ORF">AC631_00542</name>
</gene>
<dbReference type="EMBL" id="LMYN01000006">
    <property type="protein sequence ID" value="KSA03730.1"/>
    <property type="molecule type" value="Genomic_DNA"/>
</dbReference>
<dbReference type="GO" id="GO:0004059">
    <property type="term" value="F:aralkylamine N-acetyltransferase activity"/>
    <property type="evidence" value="ECO:0007669"/>
    <property type="project" value="TreeGrafter"/>
</dbReference>
<dbReference type="GeneID" id="26837551"/>
<accession>A0A0V1Q5H6</accession>
<proteinExistence type="predicted"/>